<evidence type="ECO:0000256" key="7">
    <source>
        <dbReference type="ARBA" id="ARBA00023296"/>
    </source>
</evidence>
<evidence type="ECO:0000256" key="6">
    <source>
        <dbReference type="ARBA" id="ARBA00023125"/>
    </source>
</evidence>
<proteinExistence type="inferred from homology"/>
<evidence type="ECO:0000256" key="4">
    <source>
        <dbReference type="ARBA" id="ARBA00022844"/>
    </source>
</evidence>
<keyword evidence="5" id="KW-0426">Late protein</keyword>
<dbReference type="GO" id="GO:0019028">
    <property type="term" value="C:viral capsid"/>
    <property type="evidence" value="ECO:0007669"/>
    <property type="project" value="InterPro"/>
</dbReference>
<name>A0AAU7DZ76_9ADEN</name>
<dbReference type="GO" id="GO:0046718">
    <property type="term" value="P:symbiont entry into host cell"/>
    <property type="evidence" value="ECO:0007669"/>
    <property type="project" value="UniProtKB-KW"/>
</dbReference>
<accession>A0AAU7DZ76</accession>
<dbReference type="InterPro" id="IPR004912">
    <property type="entry name" value="Adeno_VII"/>
</dbReference>
<dbReference type="GO" id="GO:0043657">
    <property type="term" value="C:host cell"/>
    <property type="evidence" value="ECO:0007669"/>
    <property type="project" value="GOC"/>
</dbReference>
<dbReference type="GO" id="GO:0003677">
    <property type="term" value="F:DNA binding"/>
    <property type="evidence" value="ECO:0007669"/>
    <property type="project" value="UniProtKB-KW"/>
</dbReference>
<sequence length="138" mass="14996">MAVLISPSNNSGWGLGLRSMYGGAKTKSAQHPVFVHAHYRASWGSQTGRRRRTARAARRAAAAAMDAVTAAQVDAVIDDVARNGPPATRSAVVVSAPRRSGRYSLRTSRRLTPAGLALARRIARRAVRGSARRRRRRR</sequence>
<keyword evidence="6" id="KW-0238">DNA-binding</keyword>
<dbReference type="Pfam" id="PF03228">
    <property type="entry name" value="Adeno_VII"/>
    <property type="match status" value="1"/>
</dbReference>
<evidence type="ECO:0000256" key="2">
    <source>
        <dbReference type="ARBA" id="ARBA00022524"/>
    </source>
</evidence>
<dbReference type="EMBL" id="PP711818">
    <property type="protein sequence ID" value="XBH23592.1"/>
    <property type="molecule type" value="Genomic_DNA"/>
</dbReference>
<keyword evidence="3" id="KW-1048">Host nucleus</keyword>
<evidence type="ECO:0000256" key="1">
    <source>
        <dbReference type="ARBA" id="ARBA00005746"/>
    </source>
</evidence>
<keyword evidence="2" id="KW-1163">Viral penetration into host nucleus</keyword>
<evidence type="ECO:0000313" key="8">
    <source>
        <dbReference type="EMBL" id="XBH23592.1"/>
    </source>
</evidence>
<comment type="similarity">
    <text evidence="1">Belongs to the adenoviridae histone-like nucleoprotein family.</text>
</comment>
<keyword evidence="4" id="KW-0946">Virion</keyword>
<evidence type="ECO:0000256" key="3">
    <source>
        <dbReference type="ARBA" id="ARBA00022562"/>
    </source>
</evidence>
<keyword evidence="7" id="KW-1160">Virus entry into host cell</keyword>
<evidence type="ECO:0000256" key="5">
    <source>
        <dbReference type="ARBA" id="ARBA00022921"/>
    </source>
</evidence>
<reference evidence="8" key="2">
    <citation type="submission" date="2024-02" db="EMBL/GenBank/DDBJ databases">
        <authorList>
            <person name="Hu B."/>
        </authorList>
    </citation>
    <scope>NUCLEOTIDE SEQUENCE</scope>
    <source>
        <strain evidence="8">1A/Kenya/BAT2584/2015</strain>
    </source>
</reference>
<protein>
    <submittedName>
        <fullName evidence="8">PVII protein</fullName>
    </submittedName>
</protein>
<reference evidence="8" key="1">
    <citation type="journal article" date="2024" name="Microbiome">
        <title>Substantial viral diversity in bats and rodents from East Africa: insights into evolution, recombination, and cocirculation.</title>
        <authorList>
            <person name="Wang D."/>
            <person name="Yang X."/>
            <person name="Ren Z."/>
            <person name="Hu B."/>
            <person name="Zhao H."/>
            <person name="Yang K."/>
            <person name="Shi P."/>
            <person name="Zhang Z."/>
            <person name="Feng Q."/>
            <person name="Nawenja C.V."/>
            <person name="Obanda V."/>
            <person name="Robert K."/>
            <person name="Nalikka B."/>
            <person name="Waruhiu C.N."/>
            <person name="Ochola G.O."/>
            <person name="Onyuok S.O."/>
            <person name="Ochieng H."/>
            <person name="Li B."/>
            <person name="Zhu Y."/>
            <person name="Si H."/>
            <person name="Yin J."/>
            <person name="Kristiansen K."/>
            <person name="Jin X."/>
            <person name="Xu X."/>
            <person name="Xiao M."/>
            <person name="Agwanda B."/>
            <person name="Ommeh S."/>
            <person name="Li J."/>
            <person name="Shi Z.L."/>
        </authorList>
    </citation>
    <scope>NUCLEOTIDE SEQUENCE</scope>
    <source>
        <strain evidence="8">1A/Kenya/BAT2584/2015</strain>
    </source>
</reference>
<organism evidence="8">
    <name type="scientific">Cardioderma bat adenovirus</name>
    <dbReference type="NCBI Taxonomy" id="3141913"/>
    <lineage>
        <taxon>Viruses</taxon>
        <taxon>Varidnaviria</taxon>
        <taxon>Bamfordvirae</taxon>
        <taxon>Preplasmiviricota</taxon>
        <taxon>Polisuviricotina</taxon>
        <taxon>Pharingeaviricetes</taxon>
        <taxon>Rowavirales</taxon>
        <taxon>Adenoviridae</taxon>
    </lineage>
</organism>
<dbReference type="GO" id="GO:0075732">
    <property type="term" value="P:viral penetration into host nucleus"/>
    <property type="evidence" value="ECO:0007669"/>
    <property type="project" value="UniProtKB-KW"/>
</dbReference>